<dbReference type="GO" id="GO:0032467">
    <property type="term" value="P:positive regulation of cytokinesis"/>
    <property type="evidence" value="ECO:0000318"/>
    <property type="project" value="GO_Central"/>
</dbReference>
<dbReference type="InterPro" id="IPR039302">
    <property type="entry name" value="MAP10"/>
</dbReference>
<dbReference type="GO" id="GO:0008017">
    <property type="term" value="F:microtubule binding"/>
    <property type="evidence" value="ECO:0000318"/>
    <property type="project" value="GO_Central"/>
</dbReference>
<dbReference type="KEGG" id="xtr:100491893"/>
<sequence length="853" mass="95473">MSSDYHSDPQSECLFCLEIFAYDVRLDTTYLEHRNNLVPALAFRLLDFPTLLLHPRRYENSPRDAGSDYQTDPSGVLCCTFGTGKSCLFQLSIVALHTLLARNPLYVLFLDSGPCRPSLLGSCTLSLSNAATAIKEEFKNSRKDRSAPFWRGCRVNHTLHDLMGRNIGTICLSYRLVCLGCERKGHMEQNVSQTDDPSLLECKQVHYANPPPIPQPPPSALPLRTSSSMTSENSCLRMKVATEETSATKSSYKEVVAQECNIVRDEHVQMSVATQTEQKSKGSLGIKLKCMVTDQEIIANVSCPPPLYYNKTCEKPIAERKMHGLSQDVAENPVLGNIPVVKQQMKASNNNMCNVFIQSQQLPDNVSVLSQLPLLNALFLELSVLNNQSTISRNNNFHSQLSLTSTNPASLEASRIGQKHIIDPVSKIHSGMLKITTKQVGTLKPQSYISPGPTKNKSVKDNVQAKSKVLKTNTTGKKKINHGFTNTSRLQLQKSNPRLSVFNEQRKQQRKNLPDMQQMKKWQSRCKVCNKATQSSLEYIHNEKNTISHKHRPLDKDTETLMQSIDLQESKIIFPPVSFHFKESENAVSAKQSFSDKQNHLLMQDNTYKPGDKDVEDQYSRLSRPDSDIHDQVHTSNAISIYSDNFDAELHNQYDLSSPEQRICVEPGNQDYTGYSDNFTSPDYTGRYSDTFESSSKTAALVINAISNSNTESYNQSSNSCSGASNPPSSGSSIKIPSIYKNELISTPLTSFDDLSSEYVGNCEQSYENRHFYSKDRGLLKEKNTSDGCNVSETTYTTQISPNMSNVELSKPENPRSNQQIYSVDNNNGSANIFDQYKHISELQANQLPGYTL</sequence>
<dbReference type="GO" id="GO:0005813">
    <property type="term" value="C:centrosome"/>
    <property type="evidence" value="ECO:0000318"/>
    <property type="project" value="GO_Central"/>
</dbReference>
<dbReference type="PANTHER" id="PTHR21831">
    <property type="entry name" value="MICROTUBULE-ASSOCIATED PROTEIN 10"/>
    <property type="match status" value="1"/>
</dbReference>
<evidence type="ECO:0000313" key="3">
    <source>
        <dbReference type="Ensembl" id="ENSXETP00000103489"/>
    </source>
</evidence>
<reference evidence="3" key="1">
    <citation type="journal article" date="2010" name="Science">
        <title>The genome of the Western clawed frog Xenopus tropicalis.</title>
        <authorList>
            <person name="Hellsten U."/>
            <person name="Harland R.M."/>
            <person name="Gilchrist M.J."/>
            <person name="Hendrix D."/>
            <person name="Jurka J."/>
            <person name="Kapitonov V."/>
            <person name="Ovcharenko I."/>
            <person name="Putnam N.H."/>
            <person name="Shu S."/>
            <person name="Taher L."/>
            <person name="Blitz I.L."/>
            <person name="Blumberg B."/>
            <person name="Dichmann D.S."/>
            <person name="Dubchak I."/>
            <person name="Amaya E."/>
            <person name="Detter J.C."/>
            <person name="Fletcher R."/>
            <person name="Gerhard D.S."/>
            <person name="Goodstein D."/>
            <person name="Graves T."/>
            <person name="Grigoriev I.V."/>
            <person name="Grimwood J."/>
            <person name="Kawashima T."/>
            <person name="Lindquist E."/>
            <person name="Lucas S.M."/>
            <person name="Mead P.E."/>
            <person name="Mitros T."/>
            <person name="Ogino H."/>
            <person name="Ohta Y."/>
            <person name="Poliakov A.V."/>
            <person name="Pollet N."/>
            <person name="Robert J."/>
            <person name="Salamov A."/>
            <person name="Sater A.K."/>
            <person name="Schmutz J."/>
            <person name="Terry A."/>
            <person name="Vize P.D."/>
            <person name="Warren W.C."/>
            <person name="Wells D."/>
            <person name="Wills A."/>
            <person name="Wilson R.K."/>
            <person name="Zimmerman L.B."/>
            <person name="Zorn A.M."/>
            <person name="Grainger R."/>
            <person name="Grammer T."/>
            <person name="Khokha M.K."/>
            <person name="Richardson P.M."/>
            <person name="Rokhsar D.S."/>
        </authorList>
    </citation>
    <scope>NUCLEOTIDE SEQUENCE [LARGE SCALE GENOMIC DNA]</scope>
    <source>
        <strain evidence="3">Nigerian</strain>
    </source>
</reference>
<dbReference type="Pfam" id="PF14924">
    <property type="entry name" value="MAP10_N"/>
    <property type="match status" value="1"/>
</dbReference>
<proteinExistence type="predicted"/>
<dbReference type="GeneID" id="100491893"/>
<dbReference type="GO" id="GO:1990023">
    <property type="term" value="C:mitotic spindle midzone"/>
    <property type="evidence" value="ECO:0000318"/>
    <property type="project" value="GO_Central"/>
</dbReference>
<feature type="region of interest" description="Disordered" evidence="1">
    <location>
        <begin position="712"/>
        <end position="733"/>
    </location>
</feature>
<organism evidence="3">
    <name type="scientific">Xenopus tropicalis</name>
    <name type="common">Western clawed frog</name>
    <name type="synonym">Silurana tropicalis</name>
    <dbReference type="NCBI Taxonomy" id="8364"/>
    <lineage>
        <taxon>Eukaryota</taxon>
        <taxon>Metazoa</taxon>
        <taxon>Chordata</taxon>
        <taxon>Craniata</taxon>
        <taxon>Vertebrata</taxon>
        <taxon>Euteleostomi</taxon>
        <taxon>Amphibia</taxon>
        <taxon>Batrachia</taxon>
        <taxon>Anura</taxon>
        <taxon>Pipoidea</taxon>
        <taxon>Pipidae</taxon>
        <taxon>Xenopodinae</taxon>
        <taxon>Xenopus</taxon>
        <taxon>Silurana</taxon>
    </lineage>
</organism>
<dbReference type="GO" id="GO:0097431">
    <property type="term" value="C:mitotic spindle pole"/>
    <property type="evidence" value="ECO:0000318"/>
    <property type="project" value="GO_Central"/>
</dbReference>
<dbReference type="OrthoDB" id="69809at2759"/>
<feature type="compositionally biased region" description="Low complexity" evidence="1">
    <location>
        <begin position="713"/>
        <end position="733"/>
    </location>
</feature>
<evidence type="ECO:0000313" key="4">
    <source>
        <dbReference type="Proteomes" id="UP000008143"/>
    </source>
</evidence>
<dbReference type="PANTHER" id="PTHR21831:SF2">
    <property type="entry name" value="MICROTUBULE-ASSOCIATED PROTEIN 10"/>
    <property type="match status" value="1"/>
</dbReference>
<accession>A0A803J6M5</accession>
<dbReference type="CTD" id="54627"/>
<dbReference type="Ensembl" id="ENSXETT00000111292">
    <property type="protein sequence ID" value="ENSXETP00000103489"/>
    <property type="gene ID" value="ENSXETG00000044488"/>
</dbReference>
<dbReference type="InterPro" id="IPR026679">
    <property type="entry name" value="MAP10_C-term"/>
</dbReference>
<dbReference type="OMA" id="AVHQKMS"/>
<keyword evidence="4" id="KW-1185">Reference proteome</keyword>
<dbReference type="GO" id="GO:0005881">
    <property type="term" value="C:cytoplasmic microtubule"/>
    <property type="evidence" value="ECO:0000318"/>
    <property type="project" value="GO_Central"/>
</dbReference>
<dbReference type="GO" id="GO:0031122">
    <property type="term" value="P:cytoplasmic microtubule organization"/>
    <property type="evidence" value="ECO:0000318"/>
    <property type="project" value="GO_Central"/>
</dbReference>
<evidence type="ECO:0000313" key="6">
    <source>
        <dbReference type="Xenbase" id="XB-GENE-29099119"/>
    </source>
</evidence>
<dbReference type="AGR" id="Xenbase:XB-GENE-29099119"/>
<dbReference type="AlphaFoldDB" id="A0A803J6M5"/>
<dbReference type="Proteomes" id="UP000008143">
    <property type="component" value="Chromosome 5"/>
</dbReference>
<reference evidence="5" key="3">
    <citation type="submission" date="2025-04" db="UniProtKB">
        <authorList>
            <consortium name="RefSeq"/>
        </authorList>
    </citation>
    <scope>IDENTIFICATION</scope>
    <source>
        <strain evidence="5">Nigerian</strain>
        <tissue evidence="5">Liver and blood</tissue>
    </source>
</reference>
<dbReference type="GeneTree" id="ENSGT00390000008459"/>
<gene>
    <name evidence="3 5 6" type="primary">map10</name>
</gene>
<dbReference type="Xenbase" id="XB-GENE-29099119">
    <property type="gene designation" value="map10"/>
</dbReference>
<protein>
    <submittedName>
        <fullName evidence="3 5">Microtubule-associated protein 10</fullName>
    </submittedName>
</protein>
<dbReference type="RefSeq" id="XP_017949760.1">
    <property type="nucleotide sequence ID" value="XM_018094271.2"/>
</dbReference>
<feature type="compositionally biased region" description="Basic and acidic residues" evidence="1">
    <location>
        <begin position="610"/>
        <end position="630"/>
    </location>
</feature>
<evidence type="ECO:0000313" key="5">
    <source>
        <dbReference type="RefSeq" id="XP_017949760.1"/>
    </source>
</evidence>
<dbReference type="GO" id="GO:0051256">
    <property type="term" value="P:mitotic spindle midzone assembly"/>
    <property type="evidence" value="ECO:0000318"/>
    <property type="project" value="GO_Central"/>
</dbReference>
<reference evidence="3" key="2">
    <citation type="submission" date="2021-03" db="UniProtKB">
        <authorList>
            <consortium name="Ensembl"/>
        </authorList>
    </citation>
    <scope>IDENTIFICATION</scope>
</reference>
<feature type="region of interest" description="Disordered" evidence="1">
    <location>
        <begin position="605"/>
        <end position="630"/>
    </location>
</feature>
<feature type="domain" description="Microtubule-associated protein 10 C-terminal" evidence="2">
    <location>
        <begin position="328"/>
        <end position="852"/>
    </location>
</feature>
<evidence type="ECO:0000256" key="1">
    <source>
        <dbReference type="SAM" id="MobiDB-lite"/>
    </source>
</evidence>
<dbReference type="Pfam" id="PF14925">
    <property type="entry name" value="HPHLAWLY"/>
    <property type="match status" value="1"/>
</dbReference>
<dbReference type="GO" id="GO:0030496">
    <property type="term" value="C:midbody"/>
    <property type="evidence" value="ECO:0000318"/>
    <property type="project" value="GO_Central"/>
</dbReference>
<evidence type="ECO:0000259" key="2">
    <source>
        <dbReference type="Pfam" id="PF14925"/>
    </source>
</evidence>
<name>A0A803J6M5_XENTR</name>